<dbReference type="Gene3D" id="1.10.439.10">
    <property type="entry name" value="Penicillin Amidohydrolase, domain 1"/>
    <property type="match status" value="1"/>
</dbReference>
<dbReference type="EMBL" id="CP053085">
    <property type="protein sequence ID" value="QJR35343.1"/>
    <property type="molecule type" value="Genomic_DNA"/>
</dbReference>
<dbReference type="GO" id="GO:0017000">
    <property type="term" value="P:antibiotic biosynthetic process"/>
    <property type="evidence" value="ECO:0007669"/>
    <property type="project" value="InterPro"/>
</dbReference>
<protein>
    <submittedName>
        <fullName evidence="7">Uncharacterized protein</fullName>
    </submittedName>
</protein>
<name>A0A6M4IKU2_9BACT</name>
<accession>A0A6M4IKU2</accession>
<dbReference type="Gene3D" id="3.20.20.70">
    <property type="entry name" value="Aldolase class I"/>
    <property type="match status" value="1"/>
</dbReference>
<reference evidence="7 8" key="1">
    <citation type="submission" date="2020-05" db="EMBL/GenBank/DDBJ databases">
        <title>Complete genome sequence of Gemmatimonas greenlandica TET16.</title>
        <authorList>
            <person name="Zeng Y."/>
        </authorList>
    </citation>
    <scope>NUCLEOTIDE SEQUENCE [LARGE SCALE GENOMIC DNA]</scope>
    <source>
        <strain evidence="7 8">TET16</strain>
    </source>
</reference>
<keyword evidence="8" id="KW-1185">Reference proteome</keyword>
<sequence length="1135" mass="123624">MTDVAAPPAGALSFDTPLTRHAHIRVPLICGPMYPCSNPELVAAVSAAGALGIVQPISLTYVHGYDFREGLRTITRLSGGAPIGFNALIEASSKTYHNRMIKWVDIALEEGVRFFLTSLGNPKWVCDRVHAVGGVVYHDITELKWAEKGRDGGVDGLVAVNREAGGHTGSRDPRALLDEVSALGLPVVAAGGVGAPDQFKALLDMGYAGVQLGTRFIATPECNSDDAYKYAIVEANSRDIVLTERLTGVPVSVIRTPYVEKLGTKVGPISRWLFKGRKTKHWIRTFYALRSLRQLKRSSVDGATQDYWQAGRSVDAIHEIKPAGEIVREFASALTSAAVKAVVLLALLLGAPDRASAQAPTQQITATGLQAPVTLARDSAGIVHIEAASEHDLFFAQGYSAARDRLFQLELWRRQATGTMAEVLGPRWVSRDRASRLLRYRGSMTSELAHYHPRGASIIGAFVDGVNAYVDEVRANPALMPQELTWLGIAPQHWTQAVVISRHNALASNAADEPTTARAVREIGEAAVARRRRYELSPVRLGLDSLVARALDAAPGARMLADYNDFKQVPNFRTAELPQALRRVAPPVDTATPAFDRWESNNWVLAGSRTASGKPIVANDPHRTIAAPSLRYMVHLKAPGWDVIGGGEPAIPGVAIGHNQHGAWGLTIFGIDAEDLYTYQLDAKDPRSYRYRGASERMRQIIDTIRVKGAAPVVVTLQYTRHGPVLMSDASKRVAIALRAAWLEPGGAPYLASLRLDQARTWSEARTALSFARMPALNWIWADTSGAIGWQSAGIAPIRKNWDGLVPVPGDGRFEWSGFLPIANLPHETSPARGYVGTANALNVEASYANSNALARVWAEPFRRDRLTEVLDTTRKATLLQMMALQHDETALAARALVPLIKQITLTSPASIAARDTMLRWNGVLSAESRGAAIYAAWERKLLTHTADIVLPLEARPLLRTVSLSQTIGWLTNPDSLLGENPTVARDFILFRSFNEAVSDLSRRFGKDMADWRYGDAKMHHVRIAHPLDVVIADSIRSRLSPGPLARGGYANTLNATGNTDNQTAGASFRVVMDLANWDGAMVTNTPGQSGDPRSPYYSNLFGPWVRGEYSPLPYSPRAVRARTAETVVLRPSLR</sequence>
<organism evidence="7 8">
    <name type="scientific">Gemmatimonas groenlandica</name>
    <dbReference type="NCBI Taxonomy" id="2732249"/>
    <lineage>
        <taxon>Bacteria</taxon>
        <taxon>Pseudomonadati</taxon>
        <taxon>Gemmatimonadota</taxon>
        <taxon>Gemmatimonadia</taxon>
        <taxon>Gemmatimonadales</taxon>
        <taxon>Gemmatimonadaceae</taxon>
        <taxon>Gemmatimonas</taxon>
    </lineage>
</organism>
<keyword evidence="3" id="KW-0288">FMN</keyword>
<keyword evidence="6" id="KW-0865">Zymogen</keyword>
<evidence type="ECO:0000256" key="1">
    <source>
        <dbReference type="ARBA" id="ARBA00006586"/>
    </source>
</evidence>
<dbReference type="InterPro" id="IPR004136">
    <property type="entry name" value="NMO"/>
</dbReference>
<dbReference type="InterPro" id="IPR013785">
    <property type="entry name" value="Aldolase_TIM"/>
</dbReference>
<evidence type="ECO:0000256" key="4">
    <source>
        <dbReference type="ARBA" id="ARBA00022801"/>
    </source>
</evidence>
<dbReference type="InterPro" id="IPR002692">
    <property type="entry name" value="S45"/>
</dbReference>
<dbReference type="PANTHER" id="PTHR34218:SF4">
    <property type="entry name" value="ACYL-HOMOSERINE LACTONE ACYLASE QUIP"/>
    <property type="match status" value="1"/>
</dbReference>
<dbReference type="Pfam" id="PF01804">
    <property type="entry name" value="Penicil_amidase"/>
    <property type="match status" value="1"/>
</dbReference>
<dbReference type="InterPro" id="IPR029055">
    <property type="entry name" value="Ntn_hydrolases_N"/>
</dbReference>
<evidence type="ECO:0000256" key="6">
    <source>
        <dbReference type="ARBA" id="ARBA00023145"/>
    </source>
</evidence>
<dbReference type="RefSeq" id="WP_171224773.1">
    <property type="nucleotide sequence ID" value="NZ_CP053085.1"/>
</dbReference>
<keyword evidence="5" id="KW-0560">Oxidoreductase</keyword>
<comment type="similarity">
    <text evidence="1">Belongs to the peptidase S45 family.</text>
</comment>
<dbReference type="KEGG" id="ggr:HKW67_07410"/>
<keyword evidence="2" id="KW-0285">Flavoprotein</keyword>
<dbReference type="CDD" id="cd04730">
    <property type="entry name" value="NPD_like"/>
    <property type="match status" value="1"/>
</dbReference>
<evidence type="ECO:0000256" key="2">
    <source>
        <dbReference type="ARBA" id="ARBA00022630"/>
    </source>
</evidence>
<dbReference type="InterPro" id="IPR043146">
    <property type="entry name" value="Penicillin_amidase_N_B-knob"/>
</dbReference>
<evidence type="ECO:0000256" key="3">
    <source>
        <dbReference type="ARBA" id="ARBA00022643"/>
    </source>
</evidence>
<dbReference type="SUPFAM" id="SSF51412">
    <property type="entry name" value="Inosine monophosphate dehydrogenase (IMPDH)"/>
    <property type="match status" value="1"/>
</dbReference>
<dbReference type="GO" id="GO:0018580">
    <property type="term" value="F:nitronate monooxygenase activity"/>
    <property type="evidence" value="ECO:0007669"/>
    <property type="project" value="InterPro"/>
</dbReference>
<dbReference type="InterPro" id="IPR043147">
    <property type="entry name" value="Penicillin_amidase_A-knob"/>
</dbReference>
<dbReference type="GO" id="GO:0016811">
    <property type="term" value="F:hydrolase activity, acting on carbon-nitrogen (but not peptide) bonds, in linear amides"/>
    <property type="evidence" value="ECO:0007669"/>
    <property type="project" value="InterPro"/>
</dbReference>
<dbReference type="SUPFAM" id="SSF56235">
    <property type="entry name" value="N-terminal nucleophile aminohydrolases (Ntn hydrolases)"/>
    <property type="match status" value="1"/>
</dbReference>
<dbReference type="Gene3D" id="1.10.1400.10">
    <property type="match status" value="1"/>
</dbReference>
<dbReference type="Gene3D" id="2.30.120.10">
    <property type="match status" value="1"/>
</dbReference>
<evidence type="ECO:0000313" key="7">
    <source>
        <dbReference type="EMBL" id="QJR35343.1"/>
    </source>
</evidence>
<evidence type="ECO:0000313" key="8">
    <source>
        <dbReference type="Proteomes" id="UP000500938"/>
    </source>
</evidence>
<gene>
    <name evidence="7" type="ORF">HKW67_07410</name>
</gene>
<keyword evidence="4" id="KW-0378">Hydrolase</keyword>
<dbReference type="Gene3D" id="3.60.20.10">
    <property type="entry name" value="Glutamine Phosphoribosylpyrophosphate, subunit 1, domain 1"/>
    <property type="match status" value="1"/>
</dbReference>
<dbReference type="InterPro" id="IPR023343">
    <property type="entry name" value="Penicillin_amidase_dom1"/>
</dbReference>
<proteinExistence type="inferred from homology"/>
<dbReference type="CDD" id="cd03747">
    <property type="entry name" value="Ntn_PGA_like"/>
    <property type="match status" value="1"/>
</dbReference>
<dbReference type="PANTHER" id="PTHR34218">
    <property type="entry name" value="PEPTIDASE S45 PENICILLIN AMIDASE"/>
    <property type="match status" value="1"/>
</dbReference>
<dbReference type="Pfam" id="PF03060">
    <property type="entry name" value="NMO"/>
    <property type="match status" value="1"/>
</dbReference>
<evidence type="ECO:0000256" key="5">
    <source>
        <dbReference type="ARBA" id="ARBA00023002"/>
    </source>
</evidence>
<dbReference type="Proteomes" id="UP000500938">
    <property type="component" value="Chromosome"/>
</dbReference>
<dbReference type="AlphaFoldDB" id="A0A6M4IKU2"/>